<organism evidence="1 2">
    <name type="scientific">Entamoeba histolytica</name>
    <dbReference type="NCBI Taxonomy" id="5759"/>
    <lineage>
        <taxon>Eukaryota</taxon>
        <taxon>Amoebozoa</taxon>
        <taxon>Evosea</taxon>
        <taxon>Archamoebae</taxon>
        <taxon>Mastigamoebida</taxon>
        <taxon>Entamoebidae</taxon>
        <taxon>Entamoeba</taxon>
    </lineage>
</organism>
<proteinExistence type="predicted"/>
<gene>
    <name evidence="1" type="ORF">CL6EHI_167680</name>
</gene>
<comment type="caution">
    <text evidence="1">The sequence shown here is derived from an EMBL/GenBank/DDBJ whole genome shotgun (WGS) entry which is preliminary data.</text>
</comment>
<accession>A0A5K1VNF7</accession>
<dbReference type="Proteomes" id="UP000078387">
    <property type="component" value="Unassembled WGS sequence"/>
</dbReference>
<reference evidence="1 2" key="1">
    <citation type="submission" date="2016-05" db="EMBL/GenBank/DDBJ databases">
        <title>First whole genome sequencing of Entamoeba histolytica HM1:IMSS-clone-6.</title>
        <authorList>
            <person name="Mukherjee Avik.K."/>
            <person name="Izumyama S."/>
            <person name="Nakada-Tsukui K."/>
            <person name="Nozaki T."/>
        </authorList>
    </citation>
    <scope>NUCLEOTIDE SEQUENCE [LARGE SCALE GENOMIC DNA]</scope>
    <source>
        <strain evidence="1 2">HM1:IMSS clone 6</strain>
    </source>
</reference>
<evidence type="ECO:0000313" key="1">
    <source>
        <dbReference type="EMBL" id="GAT97680.1"/>
    </source>
</evidence>
<evidence type="ECO:0000313" key="2">
    <source>
        <dbReference type="Proteomes" id="UP000078387"/>
    </source>
</evidence>
<sequence length="193" mass="22207">MKVSTHGNRTSFGTPLFQPNFNEQSNHYDFQSDVPRMSLLDDIARQKQSVLRTPQPRKSYSIKQNDFLNTFNSNSTFGALPQNINEEDSVILRDCSMKQTPEILEAIQPYGKVIGIEDAGEFGVKIKFVSRESARDLLLMRRIIIDGKPCETLDIPTFMNLQRISQASKTNLIFIQYQSFFAKFVEFLRGLWN</sequence>
<dbReference type="VEuPathDB" id="AmoebaDB:EHI8A_093130"/>
<dbReference type="VEuPathDB" id="AmoebaDB:EHI5A_128770"/>
<dbReference type="VEuPathDB" id="AmoebaDB:EHI7A_090980"/>
<name>A0A5K1VNF7_ENTHI</name>
<dbReference type="VEuPathDB" id="AmoebaDB:KM1_161610"/>
<protein>
    <submittedName>
        <fullName evidence="1">Uncharacterized protein</fullName>
    </submittedName>
</protein>
<dbReference type="AlphaFoldDB" id="A0A5K1VNF7"/>
<dbReference type="EMBL" id="BDEQ01000001">
    <property type="protein sequence ID" value="GAT97680.1"/>
    <property type="molecule type" value="Genomic_DNA"/>
</dbReference>
<dbReference type="VEuPathDB" id="AmoebaDB:EHI_167680"/>